<protein>
    <recommendedName>
        <fullName evidence="3">Twin-arginine translocation pathway signal protein</fullName>
    </recommendedName>
</protein>
<sequence length="249" mass="27415">MADSEISMTLPSVTRRKLLAGAAITTMALPCHNNSTATAGKLSNNPAFDPALSLWHEWKDAFGNTAELCHKQQRLETKLIGRVGFPCADVYLPDEDVTVTVSWLGDIEELFGDDPALADIRARAEADLAAHQARWDEADAEIGYSATKREEQEASDREQDVFDTLTHTPATSLAGVAGKLDAILREGESWEDCSDFPWPQVRSVLVDVVRIGQTLSPNAFMPGSDRKGPYQRRHRDGCCFRVWKAPEGS</sequence>
<accession>A0ABY5MIJ3</accession>
<gene>
    <name evidence="1" type="ORF">NTH_01524</name>
</gene>
<dbReference type="Proteomes" id="UP001342418">
    <property type="component" value="Chromosome"/>
</dbReference>
<dbReference type="EMBL" id="CP030941">
    <property type="protein sequence ID" value="UUP17073.1"/>
    <property type="molecule type" value="Genomic_DNA"/>
</dbReference>
<evidence type="ECO:0008006" key="3">
    <source>
        <dbReference type="Google" id="ProtNLM"/>
    </source>
</evidence>
<proteinExistence type="predicted"/>
<evidence type="ECO:0000313" key="2">
    <source>
        <dbReference type="Proteomes" id="UP001342418"/>
    </source>
</evidence>
<name>A0ABY5MIJ3_9HYPH</name>
<reference evidence="1 2" key="1">
    <citation type="submission" date="2018-07" db="EMBL/GenBank/DDBJ databases">
        <title>Genome sequence of Nitratireductor thuwali#1536.</title>
        <authorList>
            <person name="Michoud G."/>
            <person name="Merlino G."/>
            <person name="Sefrji F.O."/>
            <person name="Daffonchio D."/>
        </authorList>
    </citation>
    <scope>NUCLEOTIDE SEQUENCE [LARGE SCALE GENOMIC DNA]</scope>
    <source>
        <strain evidence="2">Nit1536</strain>
    </source>
</reference>
<keyword evidence="2" id="KW-1185">Reference proteome</keyword>
<evidence type="ECO:0000313" key="1">
    <source>
        <dbReference type="EMBL" id="UUP17073.1"/>
    </source>
</evidence>
<organism evidence="1 2">
    <name type="scientific">Nitratireductor thuwali</name>
    <dbReference type="NCBI Taxonomy" id="2267699"/>
    <lineage>
        <taxon>Bacteria</taxon>
        <taxon>Pseudomonadati</taxon>
        <taxon>Pseudomonadota</taxon>
        <taxon>Alphaproteobacteria</taxon>
        <taxon>Hyphomicrobiales</taxon>
        <taxon>Phyllobacteriaceae</taxon>
        <taxon>Nitratireductor</taxon>
    </lineage>
</organism>